<dbReference type="SUPFAM" id="SSF52540">
    <property type="entry name" value="P-loop containing nucleoside triphosphate hydrolases"/>
    <property type="match status" value="1"/>
</dbReference>
<organism evidence="5">
    <name type="scientific">Christensenella massiliensis</name>
    <dbReference type="NCBI Taxonomy" id="1805714"/>
    <lineage>
        <taxon>Bacteria</taxon>
        <taxon>Bacillati</taxon>
        <taxon>Bacillota</taxon>
        <taxon>Clostridia</taxon>
        <taxon>Christensenellales</taxon>
        <taxon>Christensenellaceae</taxon>
        <taxon>Christensenella</taxon>
    </lineage>
</organism>
<protein>
    <submittedName>
        <fullName evidence="5">LuxR C-terminal-related transcriptional regulator</fullName>
    </submittedName>
</protein>
<dbReference type="InterPro" id="IPR036388">
    <property type="entry name" value="WH-like_DNA-bd_sf"/>
</dbReference>
<dbReference type="InterPro" id="IPR011990">
    <property type="entry name" value="TPR-like_helical_dom_sf"/>
</dbReference>
<reference evidence="5" key="1">
    <citation type="submission" date="2023-02" db="EMBL/GenBank/DDBJ databases">
        <title>Gut commensal Christensenella minuta modulates host metabolism via a new class of secondary bile acids.</title>
        <authorList>
            <person name="Liu C."/>
        </authorList>
    </citation>
    <scope>NUCLEOTIDE SEQUENCE</scope>
    <source>
        <strain evidence="5">CA70</strain>
    </source>
</reference>
<evidence type="ECO:0000313" key="5">
    <source>
        <dbReference type="EMBL" id="XCC62238.1"/>
    </source>
</evidence>
<dbReference type="SUPFAM" id="SSF46894">
    <property type="entry name" value="C-terminal effector domain of the bipartite response regulators"/>
    <property type="match status" value="1"/>
</dbReference>
<proteinExistence type="predicted"/>
<dbReference type="Pfam" id="PF00196">
    <property type="entry name" value="GerE"/>
    <property type="match status" value="1"/>
</dbReference>
<dbReference type="InterPro" id="IPR027417">
    <property type="entry name" value="P-loop_NTPase"/>
</dbReference>
<dbReference type="EMBL" id="CP117826">
    <property type="protein sequence ID" value="XCC62238.1"/>
    <property type="molecule type" value="Genomic_DNA"/>
</dbReference>
<dbReference type="InterPro" id="IPR059106">
    <property type="entry name" value="WHD_MalT"/>
</dbReference>
<keyword evidence="2" id="KW-0238">DNA-binding</keyword>
<dbReference type="CDD" id="cd06170">
    <property type="entry name" value="LuxR_C_like"/>
    <property type="match status" value="1"/>
</dbReference>
<accession>A0AAU8A8R7</accession>
<dbReference type="Pfam" id="PF25873">
    <property type="entry name" value="WHD_MalT"/>
    <property type="match status" value="1"/>
</dbReference>
<name>A0AAU8A8R7_9FIRM</name>
<sequence>MAHIKILKRKRLDEKLNELRQFPLTVVTAPMGFGKTTAVRTFLNAREIPYIWLAMTESIRIAASEYFWFLLVKGVRQISADFADSLQELGFPNDSVQISRIIDLIGSKKPEQGLTVVIDDYYLIENAQIDLFLEQLVLARIPWLHIVLVGRKVPEIHIEELKLKGFCCSIDARELSFTEEELENYFELIGFRGGEAEKQKIRSYASGWIAAIYLMVTSFSRNINPEFHHSIHAMLKSSFFDKYDAPMQDFLLKLSFFDRLTAEQAVYLFEDGEAVNRLNRLCAENAFIILDDEGWYRFHQIFLDFLREERQTRKLNAGRLIERAGEWYSEQEDHVLAFKYWMMAGNHEKIFGELERTDIRKINSIDRKLIARVFRNATEEQKHAYPLATLKYIWLVILNDQEKGAEMLREFEEYFRSHDHPDYTRNQILAESAMVSTAVAFNDAEKVIECSRKSLRLLEGKTSMIRNRKSVLTYGTPHFTYAYYRTPGEFRRTVDVLVDGFQSHIDATDGCGMGCRSLARAEYALETGELEQAELPAKKALYQANLWEQSSIAICARLTLARLLIQKNRTDELQAVLRELGDMTKSELNPIVANTIDNCTGYIYACLGQAEKIPGWLRNGDMTAYTSKTQGMAFNYIVYGKAVLLTGDYMQLEVLTETLEKRFETFCNQLGYIHNHIHRSVAKYHIYGMMEGIKELQKAIDIARQDSIVMPFAENAEWLLPMLKSGLLDMDKPFAGRLLELCEKGSGNRIENATGLSAREIEVILLLEAGKSQKEIADQLCISPNTVKRHIQNIYQKLDATNRMCAIKRFRERSETSERLAGQE</sequence>
<dbReference type="Gene3D" id="1.25.40.10">
    <property type="entry name" value="Tetratricopeptide repeat domain"/>
    <property type="match status" value="1"/>
</dbReference>
<dbReference type="GO" id="GO:0006355">
    <property type="term" value="P:regulation of DNA-templated transcription"/>
    <property type="evidence" value="ECO:0007669"/>
    <property type="project" value="InterPro"/>
</dbReference>
<dbReference type="AlphaFoldDB" id="A0AAU8A8R7"/>
<dbReference type="GO" id="GO:0003677">
    <property type="term" value="F:DNA binding"/>
    <property type="evidence" value="ECO:0007669"/>
    <property type="project" value="UniProtKB-KW"/>
</dbReference>
<dbReference type="RefSeq" id="WP_079545481.1">
    <property type="nucleotide sequence ID" value="NZ_CP117826.1"/>
</dbReference>
<evidence type="ECO:0000259" key="4">
    <source>
        <dbReference type="PROSITE" id="PS50043"/>
    </source>
</evidence>
<dbReference type="PANTHER" id="PTHR44688">
    <property type="entry name" value="DNA-BINDING TRANSCRIPTIONAL ACTIVATOR DEVR_DOSR"/>
    <property type="match status" value="1"/>
</dbReference>
<dbReference type="Gene3D" id="1.10.10.10">
    <property type="entry name" value="Winged helix-like DNA-binding domain superfamily/Winged helix DNA-binding domain"/>
    <property type="match status" value="1"/>
</dbReference>
<dbReference type="PANTHER" id="PTHR44688:SF16">
    <property type="entry name" value="DNA-BINDING TRANSCRIPTIONAL ACTIVATOR DEVR_DOSR"/>
    <property type="match status" value="1"/>
</dbReference>
<dbReference type="InterPro" id="IPR000792">
    <property type="entry name" value="Tscrpt_reg_LuxR_C"/>
</dbReference>
<gene>
    <name evidence="5" type="ORF">PUP29_12005</name>
</gene>
<dbReference type="SMART" id="SM00421">
    <property type="entry name" value="HTH_LUXR"/>
    <property type="match status" value="1"/>
</dbReference>
<dbReference type="PRINTS" id="PR00038">
    <property type="entry name" value="HTHLUXR"/>
</dbReference>
<dbReference type="InterPro" id="IPR016032">
    <property type="entry name" value="Sig_transdc_resp-reg_C-effctor"/>
</dbReference>
<feature type="domain" description="HTH luxR-type" evidence="4">
    <location>
        <begin position="749"/>
        <end position="814"/>
    </location>
</feature>
<keyword evidence="3" id="KW-0804">Transcription</keyword>
<evidence type="ECO:0000256" key="1">
    <source>
        <dbReference type="ARBA" id="ARBA00023015"/>
    </source>
</evidence>
<evidence type="ECO:0000256" key="3">
    <source>
        <dbReference type="ARBA" id="ARBA00023163"/>
    </source>
</evidence>
<dbReference type="PROSITE" id="PS50043">
    <property type="entry name" value="HTH_LUXR_2"/>
    <property type="match status" value="1"/>
</dbReference>
<evidence type="ECO:0000256" key="2">
    <source>
        <dbReference type="ARBA" id="ARBA00023125"/>
    </source>
</evidence>
<keyword evidence="1" id="KW-0805">Transcription regulation</keyword>